<dbReference type="FunFam" id="1.20.120.1630:FF:000009">
    <property type="entry name" value="C-14 sterol reductase"/>
    <property type="match status" value="1"/>
</dbReference>
<accession>A0A162PK70</accession>
<gene>
    <name evidence="22" type="ORF">PHYBLDRAFT_178057</name>
</gene>
<sequence length="479" mass="54296">MPPKTRRERKAEVAVSTTGGSTRATQSGPVSSSTVPAQQAPPVTLDYKKLNPKTTHYEFGGPIGAFLMITILPCVVILFAFGCDNIGYTPFHRLWAIASDLIAGRFEWEFLWSLVTSWKAVALLWYAGFVAQLATFSIAMPGDTVEGTRLRDGTRLSYKVNALSAVQTMTTMTLMSVRGQGLKLPLWVHANFAHIAVASVIFSFIVSIGVYVYSFFGKRLLSLGGNTGNHIYDFMIGRELNPRIGNFDLKFFTELRPGLVGWVVLNICMALKQYVDLGRVTNSMILVVLFQAWYVFDALWNETSVLTTMDITSDGFGFMLAFGNFCWVPMMYCLQARYLADFPHDLNIWHVCAVIILQCVGYRIFRGANSQKNTFRNNPENPSVKDLTYIQTKSGTRLITSGWWGMSRHINYFGDWLMALSWCLACGFDSIIPYFYSIYFLILLVHRQRRDDSKCKEKYGEDWDKYCEIVKYRIVPGVY</sequence>
<evidence type="ECO:0000256" key="21">
    <source>
        <dbReference type="SAM" id="Phobius"/>
    </source>
</evidence>
<comment type="subcellular location">
    <subcellularLocation>
        <location evidence="1">Membrane</location>
        <topology evidence="1">Multi-pass membrane protein</topology>
    </subcellularLocation>
</comment>
<dbReference type="PANTHER" id="PTHR21257">
    <property type="entry name" value="DELTA(14)-STEROL REDUCTASE"/>
    <property type="match status" value="1"/>
</dbReference>
<keyword evidence="6" id="KW-0521">NADP</keyword>
<evidence type="ECO:0000256" key="6">
    <source>
        <dbReference type="ARBA" id="ARBA00022857"/>
    </source>
</evidence>
<dbReference type="InterPro" id="IPR018083">
    <property type="entry name" value="Sterol_reductase_CS"/>
</dbReference>
<dbReference type="AlphaFoldDB" id="A0A162PK70"/>
<evidence type="ECO:0000256" key="16">
    <source>
        <dbReference type="ARBA" id="ARBA00060638"/>
    </source>
</evidence>
<evidence type="ECO:0000256" key="19">
    <source>
        <dbReference type="ARBA" id="ARBA00083315"/>
    </source>
</evidence>
<keyword evidence="11" id="KW-0443">Lipid metabolism</keyword>
<keyword evidence="4" id="KW-0444">Lipid biosynthesis</keyword>
<feature type="transmembrane region" description="Helical" evidence="21">
    <location>
        <begin position="346"/>
        <end position="365"/>
    </location>
</feature>
<protein>
    <recommendedName>
        <fullName evidence="17">Delta(14)-sterol reductase ERG24</fullName>
        <ecNumber evidence="3">1.3.1.70</ecNumber>
    </recommendedName>
    <alternativeName>
        <fullName evidence="19">C-14 sterol reductase ERG24</fullName>
    </alternativeName>
    <alternativeName>
        <fullName evidence="18">Sterol C14-reductase ERG24</fullName>
    </alternativeName>
</protein>
<dbReference type="GO" id="GO:0006696">
    <property type="term" value="P:ergosterol biosynthetic process"/>
    <property type="evidence" value="ECO:0007669"/>
    <property type="project" value="TreeGrafter"/>
</dbReference>
<keyword evidence="5 21" id="KW-0812">Transmembrane</keyword>
<keyword evidence="23" id="KW-1185">Reference proteome</keyword>
<evidence type="ECO:0000256" key="3">
    <source>
        <dbReference type="ARBA" id="ARBA00012413"/>
    </source>
</evidence>
<dbReference type="InParanoid" id="A0A162PK70"/>
<evidence type="ECO:0000256" key="18">
    <source>
        <dbReference type="ARBA" id="ARBA00077841"/>
    </source>
</evidence>
<evidence type="ECO:0000256" key="17">
    <source>
        <dbReference type="ARBA" id="ARBA00074394"/>
    </source>
</evidence>
<dbReference type="Gene3D" id="1.20.120.1630">
    <property type="match status" value="1"/>
</dbReference>
<feature type="transmembrane region" description="Helical" evidence="21">
    <location>
        <begin position="120"/>
        <end position="139"/>
    </location>
</feature>
<evidence type="ECO:0000256" key="1">
    <source>
        <dbReference type="ARBA" id="ARBA00004141"/>
    </source>
</evidence>
<dbReference type="STRING" id="763407.A0A162PK70"/>
<comment type="pathway">
    <text evidence="16">Steroid biosynthesis; zymosterol biosynthesis; zymosterol from lanosterol: step 2/6.</text>
</comment>
<feature type="transmembrane region" description="Helical" evidence="21">
    <location>
        <begin position="277"/>
        <end position="296"/>
    </location>
</feature>
<keyword evidence="12 21" id="KW-0472">Membrane</keyword>
<evidence type="ECO:0000313" key="23">
    <source>
        <dbReference type="Proteomes" id="UP000077315"/>
    </source>
</evidence>
<evidence type="ECO:0000256" key="12">
    <source>
        <dbReference type="ARBA" id="ARBA00023136"/>
    </source>
</evidence>
<evidence type="ECO:0000256" key="4">
    <source>
        <dbReference type="ARBA" id="ARBA00022516"/>
    </source>
</evidence>
<dbReference type="GeneID" id="28998853"/>
<evidence type="ECO:0000256" key="15">
    <source>
        <dbReference type="ARBA" id="ARBA00052254"/>
    </source>
</evidence>
<feature type="transmembrane region" description="Helical" evidence="21">
    <location>
        <begin position="160"/>
        <end position="180"/>
    </location>
</feature>
<feature type="transmembrane region" description="Helical" evidence="21">
    <location>
        <begin position="59"/>
        <end position="81"/>
    </location>
</feature>
<feature type="transmembrane region" description="Helical" evidence="21">
    <location>
        <begin position="192"/>
        <end position="213"/>
    </location>
</feature>
<evidence type="ECO:0000256" key="14">
    <source>
        <dbReference type="ARBA" id="ARBA00023221"/>
    </source>
</evidence>
<dbReference type="PROSITE" id="PS01017">
    <property type="entry name" value="STEROL_REDUCT_1"/>
    <property type="match status" value="1"/>
</dbReference>
<evidence type="ECO:0000256" key="9">
    <source>
        <dbReference type="ARBA" id="ARBA00023002"/>
    </source>
</evidence>
<dbReference type="OrthoDB" id="10262235at2759"/>
<comment type="similarity">
    <text evidence="2">Belongs to the ERG4/ERG24 family.</text>
</comment>
<evidence type="ECO:0000256" key="8">
    <source>
        <dbReference type="ARBA" id="ARBA00022989"/>
    </source>
</evidence>
<reference evidence="23" key="1">
    <citation type="submission" date="2015-06" db="EMBL/GenBank/DDBJ databases">
        <title>Expansion of signal transduction pathways in fungi by whole-genome duplication.</title>
        <authorList>
            <consortium name="DOE Joint Genome Institute"/>
            <person name="Corrochano L.M."/>
            <person name="Kuo A."/>
            <person name="Marcet-Houben M."/>
            <person name="Polaino S."/>
            <person name="Salamov A."/>
            <person name="Villalobos J.M."/>
            <person name="Alvarez M.I."/>
            <person name="Avalos J."/>
            <person name="Benito E.P."/>
            <person name="Benoit I."/>
            <person name="Burger G."/>
            <person name="Camino L.P."/>
            <person name="Canovas D."/>
            <person name="Cerda-Olmedo E."/>
            <person name="Cheng J.-F."/>
            <person name="Dominguez A."/>
            <person name="Elias M."/>
            <person name="Eslava A.P."/>
            <person name="Glaser F."/>
            <person name="Grimwood J."/>
            <person name="Gutierrez G."/>
            <person name="Heitman J."/>
            <person name="Henrissat B."/>
            <person name="Iturriaga E.A."/>
            <person name="Lang B.F."/>
            <person name="Lavin J.L."/>
            <person name="Lee S."/>
            <person name="Li W."/>
            <person name="Lindquist E."/>
            <person name="Lopez-Garcia S."/>
            <person name="Luque E.M."/>
            <person name="Marcos A.T."/>
            <person name="Martin J."/>
            <person name="McCluskey K."/>
            <person name="Medina H.R."/>
            <person name="Miralles-Duran A."/>
            <person name="Miyazaki A."/>
            <person name="Munoz-Torres E."/>
            <person name="Oguiza J.A."/>
            <person name="Ohm R."/>
            <person name="Olmedo M."/>
            <person name="Orejas M."/>
            <person name="Ortiz-Castellanos L."/>
            <person name="Pisabarro A.G."/>
            <person name="Rodriguez-Romero J."/>
            <person name="Ruiz-Herrera J."/>
            <person name="Ruiz-Vazquez R."/>
            <person name="Sanz C."/>
            <person name="Schackwitz W."/>
            <person name="Schmutz J."/>
            <person name="Shahriari M."/>
            <person name="Shelest E."/>
            <person name="Silva-Franco F."/>
            <person name="Soanes D."/>
            <person name="Syed K."/>
            <person name="Tagua V.G."/>
            <person name="Talbot N.J."/>
            <person name="Thon M."/>
            <person name="De vries R.P."/>
            <person name="Wiebenga A."/>
            <person name="Yadav J.S."/>
            <person name="Braun E.L."/>
            <person name="Baker S."/>
            <person name="Garre V."/>
            <person name="Horwitz B."/>
            <person name="Torres-Martinez S."/>
            <person name="Idnurm A."/>
            <person name="Herrera-Estrella A."/>
            <person name="Gabaldon T."/>
            <person name="Grigoriev I.V."/>
        </authorList>
    </citation>
    <scope>NUCLEOTIDE SEQUENCE [LARGE SCALE GENOMIC DNA]</scope>
    <source>
        <strain evidence="23">NRRL 1555(-)</strain>
    </source>
</reference>
<dbReference type="GO" id="GO:0005789">
    <property type="term" value="C:endoplasmic reticulum membrane"/>
    <property type="evidence" value="ECO:0007669"/>
    <property type="project" value="TreeGrafter"/>
</dbReference>
<keyword evidence="8 21" id="KW-1133">Transmembrane helix</keyword>
<feature type="transmembrane region" description="Helical" evidence="21">
    <location>
        <begin position="316"/>
        <end position="334"/>
    </location>
</feature>
<keyword evidence="13" id="KW-1207">Sterol metabolism</keyword>
<dbReference type="RefSeq" id="XP_018287666.1">
    <property type="nucleotide sequence ID" value="XM_018437947.1"/>
</dbReference>
<dbReference type="PROSITE" id="PS01018">
    <property type="entry name" value="STEROL_REDUCT_2"/>
    <property type="match status" value="1"/>
</dbReference>
<keyword evidence="14" id="KW-0753">Steroid metabolism</keyword>
<dbReference type="FunCoup" id="A0A162PK70">
    <property type="interactions" value="175"/>
</dbReference>
<dbReference type="Proteomes" id="UP000077315">
    <property type="component" value="Unassembled WGS sequence"/>
</dbReference>
<feature type="transmembrane region" description="Helical" evidence="21">
    <location>
        <begin position="416"/>
        <end position="444"/>
    </location>
</feature>
<evidence type="ECO:0000256" key="11">
    <source>
        <dbReference type="ARBA" id="ARBA00023098"/>
    </source>
</evidence>
<name>A0A162PK70_PHYB8</name>
<evidence type="ECO:0000256" key="10">
    <source>
        <dbReference type="ARBA" id="ARBA00023011"/>
    </source>
</evidence>
<comment type="catalytic activity">
    <reaction evidence="15">
        <text>4,4-dimethyl-5alpha-cholesta-8,24-dien-3beta-ol + NADP(+) = 4,4-dimethyl-5alpha-cholesta-8,14,24-trien-3beta-ol + NADPH + H(+)</text>
        <dbReference type="Rhea" id="RHEA:18561"/>
        <dbReference type="ChEBI" id="CHEBI:15378"/>
        <dbReference type="ChEBI" id="CHEBI:17813"/>
        <dbReference type="ChEBI" id="CHEBI:18364"/>
        <dbReference type="ChEBI" id="CHEBI:57783"/>
        <dbReference type="ChEBI" id="CHEBI:58349"/>
        <dbReference type="EC" id="1.3.1.70"/>
    </reaction>
    <physiologicalReaction direction="right-to-left" evidence="15">
        <dbReference type="Rhea" id="RHEA:18563"/>
    </physiologicalReaction>
</comment>
<keyword evidence="10" id="KW-0756">Sterol biosynthesis</keyword>
<evidence type="ECO:0000256" key="7">
    <source>
        <dbReference type="ARBA" id="ARBA00022955"/>
    </source>
</evidence>
<evidence type="ECO:0000256" key="13">
    <source>
        <dbReference type="ARBA" id="ARBA00023166"/>
    </source>
</evidence>
<evidence type="ECO:0000256" key="2">
    <source>
        <dbReference type="ARBA" id="ARBA00005402"/>
    </source>
</evidence>
<organism evidence="22 23">
    <name type="scientific">Phycomyces blakesleeanus (strain ATCC 8743b / DSM 1359 / FGSC 10004 / NBRC 33097 / NRRL 1555)</name>
    <dbReference type="NCBI Taxonomy" id="763407"/>
    <lineage>
        <taxon>Eukaryota</taxon>
        <taxon>Fungi</taxon>
        <taxon>Fungi incertae sedis</taxon>
        <taxon>Mucoromycota</taxon>
        <taxon>Mucoromycotina</taxon>
        <taxon>Mucoromycetes</taxon>
        <taxon>Mucorales</taxon>
        <taxon>Phycomycetaceae</taxon>
        <taxon>Phycomyces</taxon>
    </lineage>
</organism>
<keyword evidence="7" id="KW-0752">Steroid biosynthesis</keyword>
<dbReference type="PANTHER" id="PTHR21257:SF52">
    <property type="entry name" value="DELTA(14)-STEROL REDUCTASE TM7SF2"/>
    <property type="match status" value="1"/>
</dbReference>
<evidence type="ECO:0000313" key="22">
    <source>
        <dbReference type="EMBL" id="OAD69626.1"/>
    </source>
</evidence>
<dbReference type="EC" id="1.3.1.70" evidence="3"/>
<feature type="region of interest" description="Disordered" evidence="20">
    <location>
        <begin position="1"/>
        <end position="39"/>
    </location>
</feature>
<proteinExistence type="inferred from homology"/>
<dbReference type="EMBL" id="KV440991">
    <property type="protein sequence ID" value="OAD69626.1"/>
    <property type="molecule type" value="Genomic_DNA"/>
</dbReference>
<evidence type="ECO:0000256" key="20">
    <source>
        <dbReference type="SAM" id="MobiDB-lite"/>
    </source>
</evidence>
<keyword evidence="9" id="KW-0560">Oxidoreductase</keyword>
<feature type="compositionally biased region" description="Polar residues" evidence="20">
    <location>
        <begin position="15"/>
        <end position="37"/>
    </location>
</feature>
<dbReference type="Pfam" id="PF01222">
    <property type="entry name" value="ERG4_ERG24"/>
    <property type="match status" value="1"/>
</dbReference>
<evidence type="ECO:0000256" key="5">
    <source>
        <dbReference type="ARBA" id="ARBA00022692"/>
    </source>
</evidence>
<dbReference type="InterPro" id="IPR001171">
    <property type="entry name" value="ERG24_DHCR-like"/>
</dbReference>
<dbReference type="GO" id="GO:0050613">
    <property type="term" value="F:Delta14-sterol reductase activity"/>
    <property type="evidence" value="ECO:0007669"/>
    <property type="project" value="UniProtKB-EC"/>
</dbReference>
<dbReference type="VEuPathDB" id="FungiDB:PHYBLDRAFT_178057"/>